<evidence type="ECO:0000313" key="10">
    <source>
        <dbReference type="Proteomes" id="UP000268093"/>
    </source>
</evidence>
<comment type="similarity">
    <text evidence="2">Belongs to the TACC family.</text>
</comment>
<keyword evidence="4 6" id="KW-0175">Coiled coil</keyword>
<evidence type="ECO:0000256" key="7">
    <source>
        <dbReference type="SAM" id="MobiDB-lite"/>
    </source>
</evidence>
<feature type="coiled-coil region" evidence="6">
    <location>
        <begin position="204"/>
        <end position="235"/>
    </location>
</feature>
<accession>A0A433D1U1</accession>
<dbReference type="AlphaFoldDB" id="A0A433D1U1"/>
<feature type="region of interest" description="Disordered" evidence="7">
    <location>
        <begin position="22"/>
        <end position="59"/>
    </location>
</feature>
<dbReference type="OrthoDB" id="10255048at2759"/>
<keyword evidence="5" id="KW-0206">Cytoskeleton</keyword>
<sequence length="459" mass="53393">MYKDLFAQSQFKMVGAYPIDEKESANPVSAPELEKLTKSSQDQRHGPTSLLPTARRTTRAPLTKIDNHIRAPHQKLSTALTTATTTTKTKRPLENDWNVVWTAPDDKSAVESDARPRKRPARHARAEEATLLDLLPNTMLTPRSVPKYSARELGRVRLEKEKEVVMETMSDRRCIWVQIETIRSQLQERIDIELQEKEVMKTILDEFEKMLNAVHDDHEDERKEWERLRREYAKSKSDMEDSFHRLMKKYEKKKGANEQYCKNEELLRKTIDMLKEDAAVHQQRYEKLKSDASLIGGAVAEVAKERADNEKHVSKLEAQIKEVEAKVRSLELLLETKEKQLKAKGELAQTNEVKAKVQSLERQLEAKDKQLKAKDEQLLDKEKQLEAKEEQLLAKEEQLLAKDEQLLATEERLEATENQLENKEAQLRDREGQLRVKDEENRQLIAFSEQVILEMERLK</sequence>
<dbReference type="EMBL" id="RBNI01008304">
    <property type="protein sequence ID" value="RUP44809.1"/>
    <property type="molecule type" value="Genomic_DNA"/>
</dbReference>
<feature type="coiled-coil region" evidence="6">
    <location>
        <begin position="271"/>
        <end position="440"/>
    </location>
</feature>
<organism evidence="9 10">
    <name type="scientific">Jimgerdemannia flammicorona</name>
    <dbReference type="NCBI Taxonomy" id="994334"/>
    <lineage>
        <taxon>Eukaryota</taxon>
        <taxon>Fungi</taxon>
        <taxon>Fungi incertae sedis</taxon>
        <taxon>Mucoromycota</taxon>
        <taxon>Mucoromycotina</taxon>
        <taxon>Endogonomycetes</taxon>
        <taxon>Endogonales</taxon>
        <taxon>Endogonaceae</taxon>
        <taxon>Jimgerdemannia</taxon>
    </lineage>
</organism>
<evidence type="ECO:0000256" key="3">
    <source>
        <dbReference type="ARBA" id="ARBA00022490"/>
    </source>
</evidence>
<keyword evidence="3" id="KW-0963">Cytoplasm</keyword>
<gene>
    <name evidence="9" type="ORF">BC936DRAFT_148983</name>
</gene>
<dbReference type="GO" id="GO:0005856">
    <property type="term" value="C:cytoskeleton"/>
    <property type="evidence" value="ECO:0007669"/>
    <property type="project" value="UniProtKB-SubCell"/>
</dbReference>
<comment type="subcellular location">
    <subcellularLocation>
        <location evidence="1">Cytoplasm</location>
        <location evidence="1">Cytoskeleton</location>
    </subcellularLocation>
</comment>
<evidence type="ECO:0000256" key="2">
    <source>
        <dbReference type="ARBA" id="ARBA00009423"/>
    </source>
</evidence>
<feature type="compositionally biased region" description="Basic and acidic residues" evidence="7">
    <location>
        <begin position="32"/>
        <end position="45"/>
    </location>
</feature>
<evidence type="ECO:0000256" key="1">
    <source>
        <dbReference type="ARBA" id="ARBA00004245"/>
    </source>
</evidence>
<name>A0A433D1U1_9FUNG</name>
<dbReference type="Pfam" id="PF05010">
    <property type="entry name" value="TACC_C"/>
    <property type="match status" value="1"/>
</dbReference>
<keyword evidence="10" id="KW-1185">Reference proteome</keyword>
<proteinExistence type="inferred from homology"/>
<protein>
    <recommendedName>
        <fullName evidence="8">Transforming acidic coiled-coil-containing protein C-terminal domain-containing protein</fullName>
    </recommendedName>
</protein>
<evidence type="ECO:0000256" key="5">
    <source>
        <dbReference type="ARBA" id="ARBA00023212"/>
    </source>
</evidence>
<evidence type="ECO:0000313" key="9">
    <source>
        <dbReference type="EMBL" id="RUP44809.1"/>
    </source>
</evidence>
<evidence type="ECO:0000256" key="4">
    <source>
        <dbReference type="ARBA" id="ARBA00023054"/>
    </source>
</evidence>
<dbReference type="InterPro" id="IPR007707">
    <property type="entry name" value="TACC_C"/>
</dbReference>
<reference evidence="9 10" key="1">
    <citation type="journal article" date="2018" name="New Phytol.">
        <title>Phylogenomics of Endogonaceae and evolution of mycorrhizas within Mucoromycota.</title>
        <authorList>
            <person name="Chang Y."/>
            <person name="Desiro A."/>
            <person name="Na H."/>
            <person name="Sandor L."/>
            <person name="Lipzen A."/>
            <person name="Clum A."/>
            <person name="Barry K."/>
            <person name="Grigoriev I.V."/>
            <person name="Martin F.M."/>
            <person name="Stajich J.E."/>
            <person name="Smith M.E."/>
            <person name="Bonito G."/>
            <person name="Spatafora J.W."/>
        </authorList>
    </citation>
    <scope>NUCLEOTIDE SEQUENCE [LARGE SCALE GENOMIC DNA]</scope>
    <source>
        <strain evidence="9 10">GMNB39</strain>
    </source>
</reference>
<feature type="domain" description="Transforming acidic coiled-coil-containing protein C-terminal" evidence="8">
    <location>
        <begin position="184"/>
        <end position="341"/>
    </location>
</feature>
<comment type="caution">
    <text evidence="9">The sequence shown here is derived from an EMBL/GenBank/DDBJ whole genome shotgun (WGS) entry which is preliminary data.</text>
</comment>
<feature type="compositionally biased region" description="Low complexity" evidence="7">
    <location>
        <begin position="47"/>
        <end position="59"/>
    </location>
</feature>
<dbReference type="Proteomes" id="UP000268093">
    <property type="component" value="Unassembled WGS sequence"/>
</dbReference>
<evidence type="ECO:0000259" key="8">
    <source>
        <dbReference type="Pfam" id="PF05010"/>
    </source>
</evidence>
<evidence type="ECO:0000256" key="6">
    <source>
        <dbReference type="SAM" id="Coils"/>
    </source>
</evidence>